<name>A0A314V0N6_PRUYE</name>
<accession>A0A314V0N6</accession>
<evidence type="ECO:0000313" key="1">
    <source>
        <dbReference type="EMBL" id="PQM42402.1"/>
    </source>
</evidence>
<dbReference type="Proteomes" id="UP000250321">
    <property type="component" value="Unassembled WGS sequence"/>
</dbReference>
<dbReference type="EMBL" id="PJQY01002829">
    <property type="protein sequence ID" value="PQM42402.1"/>
    <property type="molecule type" value="Genomic_DNA"/>
</dbReference>
<proteinExistence type="predicted"/>
<keyword evidence="2" id="KW-1185">Reference proteome</keyword>
<reference evidence="1 2" key="1">
    <citation type="submission" date="2018-02" db="EMBL/GenBank/DDBJ databases">
        <title>Draft genome of wild Prunus yedoensis var. nudiflora.</title>
        <authorList>
            <person name="Baek S."/>
            <person name="Kim J.-H."/>
            <person name="Choi K."/>
            <person name="Kim G.-B."/>
            <person name="Cho A."/>
            <person name="Jang H."/>
            <person name="Shin C.-H."/>
            <person name="Yu H.-J."/>
            <person name="Mun J.-H."/>
        </authorList>
    </citation>
    <scope>NUCLEOTIDE SEQUENCE [LARGE SCALE GENOMIC DNA]</scope>
    <source>
        <strain evidence="2">cv. Jeju island</strain>
        <tissue evidence="1">Leaf</tissue>
    </source>
</reference>
<sequence length="92" mass="10572">MALVVDQVPFSQMDSSNYEDPFMPLDEWAKTAIGFHPNIEAIYIDAGKIIRCNFGARMLELVPEIPSQGLDWHLFYIHPFVLPWWPTPVPSL</sequence>
<gene>
    <name evidence="1" type="ORF">Pyn_12609</name>
</gene>
<organism evidence="1 2">
    <name type="scientific">Prunus yedoensis var. nudiflora</name>
    <dbReference type="NCBI Taxonomy" id="2094558"/>
    <lineage>
        <taxon>Eukaryota</taxon>
        <taxon>Viridiplantae</taxon>
        <taxon>Streptophyta</taxon>
        <taxon>Embryophyta</taxon>
        <taxon>Tracheophyta</taxon>
        <taxon>Spermatophyta</taxon>
        <taxon>Magnoliopsida</taxon>
        <taxon>eudicotyledons</taxon>
        <taxon>Gunneridae</taxon>
        <taxon>Pentapetalae</taxon>
        <taxon>rosids</taxon>
        <taxon>fabids</taxon>
        <taxon>Rosales</taxon>
        <taxon>Rosaceae</taxon>
        <taxon>Amygdaloideae</taxon>
        <taxon>Amygdaleae</taxon>
        <taxon>Prunus</taxon>
    </lineage>
</organism>
<comment type="caution">
    <text evidence="1">The sequence shown here is derived from an EMBL/GenBank/DDBJ whole genome shotgun (WGS) entry which is preliminary data.</text>
</comment>
<dbReference type="AlphaFoldDB" id="A0A314V0N6"/>
<dbReference type="OrthoDB" id="674184at2759"/>
<protein>
    <submittedName>
        <fullName evidence="1">Uncharacterized protein</fullName>
    </submittedName>
</protein>
<dbReference type="STRING" id="2094558.A0A314V0N6"/>
<evidence type="ECO:0000313" key="2">
    <source>
        <dbReference type="Proteomes" id="UP000250321"/>
    </source>
</evidence>